<feature type="compositionally biased region" description="Basic residues" evidence="1">
    <location>
        <begin position="272"/>
        <end position="283"/>
    </location>
</feature>
<dbReference type="PANTHER" id="PTHR41142">
    <property type="entry name" value="SI:DKEY-16J16.4"/>
    <property type="match status" value="1"/>
</dbReference>
<gene>
    <name evidence="2" type="ORF">AFUS01_LOCUS12518</name>
</gene>
<accession>A0A8J2KAJ4</accession>
<dbReference type="AlphaFoldDB" id="A0A8J2KAJ4"/>
<evidence type="ECO:0000256" key="1">
    <source>
        <dbReference type="SAM" id="MobiDB-lite"/>
    </source>
</evidence>
<dbReference type="EMBL" id="CAJVCH010098987">
    <property type="protein sequence ID" value="CAG7723430.1"/>
    <property type="molecule type" value="Genomic_DNA"/>
</dbReference>
<evidence type="ECO:0000313" key="3">
    <source>
        <dbReference type="Proteomes" id="UP000708208"/>
    </source>
</evidence>
<comment type="caution">
    <text evidence="2">The sequence shown here is derived from an EMBL/GenBank/DDBJ whole genome shotgun (WGS) entry which is preliminary data.</text>
</comment>
<keyword evidence="3" id="KW-1185">Reference proteome</keyword>
<sequence length="378" mass="41034">MDQEEECSWDGENRNVFPVSSEDGGILLNLGTEGGGRDSASSQFESCYVDSALPSDSDHAYDHHSSEEELEVINNSYQDVDDLNADSILGEDEVRGPGCENKRKWSQVAANRLSVESTSSSDDEVQGLLRPLSTPVEFCTSPPVDVHKPSRSQSPPPKLFLFSGASAPEVTASPVIATAAAAVSSSVSSTTTNRASPADSSVIFSPSILGGALLSSGVFRGIHPYSSGNNSAALEHLAPAERLDRSHFLSSGTSPSSFVRSSPRSARESSSRKRHRHHNPRHIQRPWLDFEKMQQVQYYYEDCGSVAGSIRVLMKVRLEVHLERREREFDMTTAGAQEMVGIEKVYGRSSREDTFPSISDGGEEYVVRGGGGGKVFRS</sequence>
<protein>
    <submittedName>
        <fullName evidence="2">Uncharacterized protein</fullName>
    </submittedName>
</protein>
<reference evidence="2" key="1">
    <citation type="submission" date="2021-06" db="EMBL/GenBank/DDBJ databases">
        <authorList>
            <person name="Hodson N. C."/>
            <person name="Mongue J. A."/>
            <person name="Jaron S. K."/>
        </authorList>
    </citation>
    <scope>NUCLEOTIDE SEQUENCE</scope>
</reference>
<feature type="compositionally biased region" description="Gly residues" evidence="1">
    <location>
        <begin position="368"/>
        <end position="378"/>
    </location>
</feature>
<dbReference type="PANTHER" id="PTHR41142:SF1">
    <property type="entry name" value="SI:DKEY-16J16.4"/>
    <property type="match status" value="1"/>
</dbReference>
<organism evidence="2 3">
    <name type="scientific">Allacma fusca</name>
    <dbReference type="NCBI Taxonomy" id="39272"/>
    <lineage>
        <taxon>Eukaryota</taxon>
        <taxon>Metazoa</taxon>
        <taxon>Ecdysozoa</taxon>
        <taxon>Arthropoda</taxon>
        <taxon>Hexapoda</taxon>
        <taxon>Collembola</taxon>
        <taxon>Symphypleona</taxon>
        <taxon>Sminthuridae</taxon>
        <taxon>Allacma</taxon>
    </lineage>
</organism>
<feature type="compositionally biased region" description="Low complexity" evidence="1">
    <location>
        <begin position="250"/>
        <end position="264"/>
    </location>
</feature>
<name>A0A8J2KAJ4_9HEXA</name>
<proteinExistence type="predicted"/>
<dbReference type="OrthoDB" id="6435011at2759"/>
<feature type="region of interest" description="Disordered" evidence="1">
    <location>
        <begin position="1"/>
        <end position="43"/>
    </location>
</feature>
<feature type="region of interest" description="Disordered" evidence="1">
    <location>
        <begin position="351"/>
        <end position="378"/>
    </location>
</feature>
<feature type="region of interest" description="Disordered" evidence="1">
    <location>
        <begin position="247"/>
        <end position="283"/>
    </location>
</feature>
<evidence type="ECO:0000313" key="2">
    <source>
        <dbReference type="EMBL" id="CAG7723430.1"/>
    </source>
</evidence>
<dbReference type="Proteomes" id="UP000708208">
    <property type="component" value="Unassembled WGS sequence"/>
</dbReference>